<sequence>MTEFATNAATPRNGVRFKHIALLLFVAFAGGAGASWWLADEYGLLDQNSAPAPIGPVQDKAPVQNVAAVPLAVQPSVSSVDSVIAAGNTARAEGLLVAFAARRTLDSGAPLGYLADQLRLRFGATQPKAVMTVLQASQTPITLQSLQADLTAIDNMLVTGTREETVWATIQREFSELFVLRKSESPSPAPTQRLLRAHALVESGNLGGAILEVSEMPGANSVEAQAWLVRARTYNETRKALDQLERSALAAPPLPVAPVMPPIAPEPQTALPTTTPE</sequence>
<dbReference type="EMBL" id="VKKU01000002">
    <property type="protein sequence ID" value="TSB02313.1"/>
    <property type="molecule type" value="Genomic_DNA"/>
</dbReference>
<feature type="transmembrane region" description="Helical" evidence="2">
    <location>
        <begin position="20"/>
        <end position="39"/>
    </location>
</feature>
<reference evidence="3 4" key="1">
    <citation type="submission" date="2019-07" db="EMBL/GenBank/DDBJ databases">
        <authorList>
            <person name="Park M."/>
        </authorList>
    </citation>
    <scope>NUCLEOTIDE SEQUENCE [LARGE SCALE GENOMIC DNA]</scope>
    <source>
        <strain evidence="3 4">KCTC32445</strain>
    </source>
</reference>
<keyword evidence="2" id="KW-0812">Transmembrane</keyword>
<gene>
    <name evidence="3" type="ORF">FOM92_14545</name>
</gene>
<comment type="caution">
    <text evidence="3">The sequence shown here is derived from an EMBL/GenBank/DDBJ whole genome shotgun (WGS) entry which is preliminary data.</text>
</comment>
<organism evidence="3 4">
    <name type="scientific">Sphingorhabdus contaminans</name>
    <dbReference type="NCBI Taxonomy" id="1343899"/>
    <lineage>
        <taxon>Bacteria</taxon>
        <taxon>Pseudomonadati</taxon>
        <taxon>Pseudomonadota</taxon>
        <taxon>Alphaproteobacteria</taxon>
        <taxon>Sphingomonadales</taxon>
        <taxon>Sphingomonadaceae</taxon>
        <taxon>Sphingorhabdus</taxon>
    </lineage>
</organism>
<protein>
    <submittedName>
        <fullName evidence="3">Uncharacterized protein</fullName>
    </submittedName>
</protein>
<evidence type="ECO:0000256" key="1">
    <source>
        <dbReference type="SAM" id="MobiDB-lite"/>
    </source>
</evidence>
<evidence type="ECO:0000313" key="4">
    <source>
        <dbReference type="Proteomes" id="UP000320160"/>
    </source>
</evidence>
<dbReference type="AlphaFoldDB" id="A0A553WCA3"/>
<evidence type="ECO:0000256" key="2">
    <source>
        <dbReference type="SAM" id="Phobius"/>
    </source>
</evidence>
<dbReference type="Proteomes" id="UP000320160">
    <property type="component" value="Unassembled WGS sequence"/>
</dbReference>
<dbReference type="RefSeq" id="WP_143777531.1">
    <property type="nucleotide sequence ID" value="NZ_VKKU01000002.1"/>
</dbReference>
<feature type="compositionally biased region" description="Pro residues" evidence="1">
    <location>
        <begin position="254"/>
        <end position="265"/>
    </location>
</feature>
<evidence type="ECO:0000313" key="3">
    <source>
        <dbReference type="EMBL" id="TSB02313.1"/>
    </source>
</evidence>
<keyword evidence="2" id="KW-1133">Transmembrane helix</keyword>
<dbReference type="OrthoDB" id="7432270at2"/>
<keyword evidence="2" id="KW-0472">Membrane</keyword>
<name>A0A553WCA3_9SPHN</name>
<proteinExistence type="predicted"/>
<feature type="region of interest" description="Disordered" evidence="1">
    <location>
        <begin position="254"/>
        <end position="277"/>
    </location>
</feature>
<accession>A0A553WCA3</accession>
<keyword evidence="4" id="KW-1185">Reference proteome</keyword>